<dbReference type="EMBL" id="SDOX01000010">
    <property type="protein sequence ID" value="TFJ86116.1"/>
    <property type="molecule type" value="Genomic_DNA"/>
</dbReference>
<comment type="caution">
    <text evidence="1">The sequence shown here is derived from an EMBL/GenBank/DDBJ whole genome shotgun (WGS) entry which is preliminary data.</text>
</comment>
<dbReference type="Proteomes" id="UP000355283">
    <property type="component" value="Unassembled WGS sequence"/>
</dbReference>
<proteinExistence type="predicted"/>
<reference evidence="1 2" key="1">
    <citation type="submission" date="2019-01" db="EMBL/GenBank/DDBJ databases">
        <title>Nuclear Genome Assembly of the Microalgal Biofuel strain Nannochloropsis salina CCMP1776.</title>
        <authorList>
            <person name="Hovde B."/>
        </authorList>
    </citation>
    <scope>NUCLEOTIDE SEQUENCE [LARGE SCALE GENOMIC DNA]</scope>
    <source>
        <strain evidence="1 2">CCMP1776</strain>
    </source>
</reference>
<organism evidence="1 2">
    <name type="scientific">Nannochloropsis salina CCMP1776</name>
    <dbReference type="NCBI Taxonomy" id="1027361"/>
    <lineage>
        <taxon>Eukaryota</taxon>
        <taxon>Sar</taxon>
        <taxon>Stramenopiles</taxon>
        <taxon>Ochrophyta</taxon>
        <taxon>Eustigmatophyceae</taxon>
        <taxon>Eustigmatales</taxon>
        <taxon>Monodopsidaceae</taxon>
        <taxon>Microchloropsis</taxon>
        <taxon>Microchloropsis salina</taxon>
    </lineage>
</organism>
<accession>A0A4D9D3Y7</accession>
<gene>
    <name evidence="1" type="ORF">NSK_002936</name>
</gene>
<dbReference type="AlphaFoldDB" id="A0A4D9D3Y7"/>
<name>A0A4D9D3Y7_9STRA</name>
<protein>
    <submittedName>
        <fullName evidence="1">Uncharacterized protein</fullName>
    </submittedName>
</protein>
<sequence>MYSAWVSNSISGEAADKILAVQCQSPELLMTQKDHVIRHSAKGGDIAGFITIKLVSDTSMVPIGLLALSTPKTTDSTTDVAASKQAFSSCSGTAKPNAQFRISELCRDAASAKQSEAKIVAEKIRELGLRKTKGMKSLTAAVWRCSFLYKPVQASTRGGWYCMQCQKFYKQGAAQAEAHIVVLLLLLHCLPALRVSFRGVCFRLCKTLLMSRARGWWVENENQFKISAPSAAQSNKKVPLRLLRGRRLNQGLVQAAAVTLDHAITQLKQAGCYLVRGQKCDADGKVIEEEIRHPLAAENRASMASVMSAGLAFRTSWS</sequence>
<dbReference type="OrthoDB" id="10540925at2759"/>
<keyword evidence="2" id="KW-1185">Reference proteome</keyword>
<evidence type="ECO:0000313" key="1">
    <source>
        <dbReference type="EMBL" id="TFJ86116.1"/>
    </source>
</evidence>
<evidence type="ECO:0000313" key="2">
    <source>
        <dbReference type="Proteomes" id="UP000355283"/>
    </source>
</evidence>